<gene>
    <name evidence="2" type="ORF">JYB87_17060</name>
</gene>
<feature type="domain" description="DJ-1/PfpI" evidence="1">
    <location>
        <begin position="23"/>
        <end position="183"/>
    </location>
</feature>
<protein>
    <submittedName>
        <fullName evidence="2">DJ-1/PfpI family protein</fullName>
    </submittedName>
</protein>
<name>A0ABX7QR98_9GAMM</name>
<proteinExistence type="predicted"/>
<dbReference type="Pfam" id="PF01965">
    <property type="entry name" value="DJ-1_PfpI"/>
    <property type="match status" value="1"/>
</dbReference>
<dbReference type="Gene3D" id="3.40.50.880">
    <property type="match status" value="1"/>
</dbReference>
<dbReference type="Proteomes" id="UP000662770">
    <property type="component" value="Chromosome"/>
</dbReference>
<sequence>MMTPANLKRDVLGVMMNAAPITVGIFLYPGMTMLDAYAPLQMLAFAQGIECFTFAKTALPLPCDAGVDLLPNYSFADCPSMDILLVAGGGNPYQAMQDETTLAFLRQVGSQAQYITSVCTGALILASAGLLNGYQTTCHWAYKEVFKRFEQVEVVDQRVVIDRNHISGGGITAGLDFTLTLVAKLQGAAAAQVLQLLLEYDPQPPFDCGNPRSAAPELVAGVQAEVHKLAAELFA</sequence>
<dbReference type="PANTHER" id="PTHR43130:SF2">
    <property type="entry name" value="DJ-1_PFPI DOMAIN-CONTAINING PROTEIN"/>
    <property type="match status" value="1"/>
</dbReference>
<organism evidence="2 3">
    <name type="scientific">Shewanella avicenniae</name>
    <dbReference type="NCBI Taxonomy" id="2814294"/>
    <lineage>
        <taxon>Bacteria</taxon>
        <taxon>Pseudomonadati</taxon>
        <taxon>Pseudomonadota</taxon>
        <taxon>Gammaproteobacteria</taxon>
        <taxon>Alteromonadales</taxon>
        <taxon>Shewanellaceae</taxon>
        <taxon>Shewanella</taxon>
    </lineage>
</organism>
<dbReference type="InterPro" id="IPR052158">
    <property type="entry name" value="INH-QAR"/>
</dbReference>
<dbReference type="InterPro" id="IPR002818">
    <property type="entry name" value="DJ-1/PfpI"/>
</dbReference>
<dbReference type="PANTHER" id="PTHR43130">
    <property type="entry name" value="ARAC-FAMILY TRANSCRIPTIONAL REGULATOR"/>
    <property type="match status" value="1"/>
</dbReference>
<dbReference type="EMBL" id="CP071503">
    <property type="protein sequence ID" value="QSX33403.1"/>
    <property type="molecule type" value="Genomic_DNA"/>
</dbReference>
<evidence type="ECO:0000259" key="1">
    <source>
        <dbReference type="Pfam" id="PF01965"/>
    </source>
</evidence>
<evidence type="ECO:0000313" key="2">
    <source>
        <dbReference type="EMBL" id="QSX33403.1"/>
    </source>
</evidence>
<dbReference type="SUPFAM" id="SSF52317">
    <property type="entry name" value="Class I glutamine amidotransferase-like"/>
    <property type="match status" value="1"/>
</dbReference>
<dbReference type="InterPro" id="IPR029062">
    <property type="entry name" value="Class_I_gatase-like"/>
</dbReference>
<reference evidence="2 3" key="1">
    <citation type="submission" date="2021-03" db="EMBL/GenBank/DDBJ databases">
        <title>Novel species identification of genus Shewanella.</title>
        <authorList>
            <person name="Liu G."/>
            <person name="Zhang Q."/>
        </authorList>
    </citation>
    <scope>NUCLEOTIDE SEQUENCE [LARGE SCALE GENOMIC DNA]</scope>
    <source>
        <strain evidence="2 3">FJAT-51800</strain>
    </source>
</reference>
<keyword evidence="3" id="KW-1185">Reference proteome</keyword>
<accession>A0ABX7QR98</accession>
<evidence type="ECO:0000313" key="3">
    <source>
        <dbReference type="Proteomes" id="UP000662770"/>
    </source>
</evidence>
<dbReference type="CDD" id="cd03139">
    <property type="entry name" value="GATase1_PfpI_2"/>
    <property type="match status" value="1"/>
</dbReference>